<keyword evidence="2" id="KW-1185">Reference proteome</keyword>
<protein>
    <submittedName>
        <fullName evidence="1">Uncharacterized protein</fullName>
    </submittedName>
</protein>
<name>A0AAN9JDR0_CANGL</name>
<reference evidence="1 2" key="1">
    <citation type="submission" date="2024-01" db="EMBL/GenBank/DDBJ databases">
        <title>The genomes of 5 underutilized Papilionoideae crops provide insights into root nodulation and disease resistanc.</title>
        <authorList>
            <person name="Jiang F."/>
        </authorList>
    </citation>
    <scope>NUCLEOTIDE SEQUENCE [LARGE SCALE GENOMIC DNA]</scope>
    <source>
        <strain evidence="1">LVBAO_FW01</strain>
        <tissue evidence="1">Leaves</tissue>
    </source>
</reference>
<dbReference type="Proteomes" id="UP001367508">
    <property type="component" value="Unassembled WGS sequence"/>
</dbReference>
<proteinExistence type="predicted"/>
<dbReference type="AlphaFoldDB" id="A0AAN9JDR0"/>
<accession>A0AAN9JDR0</accession>
<organism evidence="1 2">
    <name type="scientific">Canavalia gladiata</name>
    <name type="common">Sword bean</name>
    <name type="synonym">Dolichos gladiatus</name>
    <dbReference type="NCBI Taxonomy" id="3824"/>
    <lineage>
        <taxon>Eukaryota</taxon>
        <taxon>Viridiplantae</taxon>
        <taxon>Streptophyta</taxon>
        <taxon>Embryophyta</taxon>
        <taxon>Tracheophyta</taxon>
        <taxon>Spermatophyta</taxon>
        <taxon>Magnoliopsida</taxon>
        <taxon>eudicotyledons</taxon>
        <taxon>Gunneridae</taxon>
        <taxon>Pentapetalae</taxon>
        <taxon>rosids</taxon>
        <taxon>fabids</taxon>
        <taxon>Fabales</taxon>
        <taxon>Fabaceae</taxon>
        <taxon>Papilionoideae</taxon>
        <taxon>50 kb inversion clade</taxon>
        <taxon>NPAAA clade</taxon>
        <taxon>indigoferoid/millettioid clade</taxon>
        <taxon>Phaseoleae</taxon>
        <taxon>Canavalia</taxon>
    </lineage>
</organism>
<dbReference type="EMBL" id="JAYMYQ010000057">
    <property type="protein sequence ID" value="KAK7296918.1"/>
    <property type="molecule type" value="Genomic_DNA"/>
</dbReference>
<evidence type="ECO:0000313" key="2">
    <source>
        <dbReference type="Proteomes" id="UP001367508"/>
    </source>
</evidence>
<comment type="caution">
    <text evidence="1">The sequence shown here is derived from an EMBL/GenBank/DDBJ whole genome shotgun (WGS) entry which is preliminary data.</text>
</comment>
<evidence type="ECO:0000313" key="1">
    <source>
        <dbReference type="EMBL" id="KAK7296918.1"/>
    </source>
</evidence>
<sequence length="76" mass="8294">MIVGVKSEPDLSLFYHGIRGVSLPLGTNNPVRALLGLGLVETEVNAPIVMLKEGFLAKRRKALVYAHPAERRLSGR</sequence>
<gene>
    <name evidence="1" type="ORF">VNO77_49350</name>
</gene>